<dbReference type="RefSeq" id="WP_010112932.1">
    <property type="nucleotide sequence ID" value="NZ_CP008727.1"/>
</dbReference>
<dbReference type="AlphaFoldDB" id="A0AAI8BCP9"/>
<dbReference type="KEGG" id="bok:DM82_4017"/>
<evidence type="ECO:0000313" key="2">
    <source>
        <dbReference type="EMBL" id="AIO69743.1"/>
    </source>
</evidence>
<gene>
    <name evidence="2" type="ORF">DM82_4017</name>
</gene>
<evidence type="ECO:0000256" key="1">
    <source>
        <dbReference type="SAM" id="MobiDB-lite"/>
    </source>
</evidence>
<feature type="compositionally biased region" description="Basic and acidic residues" evidence="1">
    <location>
        <begin position="25"/>
        <end position="37"/>
    </location>
</feature>
<protein>
    <submittedName>
        <fullName evidence="2">Uncharacterized protein</fullName>
    </submittedName>
</protein>
<dbReference type="Proteomes" id="UP000029424">
    <property type="component" value="Chromosome 2"/>
</dbReference>
<accession>A0AAI8BCP9</accession>
<sequence>MKHADAAALDKLENLPSELRNLPARNERSRGVLDRRAKSFPNFDDDPQRRLADLHRGAGFERLDASPAADRRAFVEIVRAELNASS</sequence>
<organism evidence="2 3">
    <name type="scientific">Burkholderia oklahomensis</name>
    <dbReference type="NCBI Taxonomy" id="342113"/>
    <lineage>
        <taxon>Bacteria</taxon>
        <taxon>Pseudomonadati</taxon>
        <taxon>Pseudomonadota</taxon>
        <taxon>Betaproteobacteria</taxon>
        <taxon>Burkholderiales</taxon>
        <taxon>Burkholderiaceae</taxon>
        <taxon>Burkholderia</taxon>
        <taxon>pseudomallei group</taxon>
    </lineage>
</organism>
<evidence type="ECO:0000313" key="3">
    <source>
        <dbReference type="Proteomes" id="UP000029424"/>
    </source>
</evidence>
<keyword evidence="3" id="KW-1185">Reference proteome</keyword>
<feature type="region of interest" description="Disordered" evidence="1">
    <location>
        <begin position="20"/>
        <end position="48"/>
    </location>
</feature>
<dbReference type="EMBL" id="CP008727">
    <property type="protein sequence ID" value="AIO69743.1"/>
    <property type="molecule type" value="Genomic_DNA"/>
</dbReference>
<name>A0AAI8BCP9_9BURK</name>
<reference evidence="2 3" key="1">
    <citation type="submission" date="2014-06" db="EMBL/GenBank/DDBJ databases">
        <authorList>
            <person name="Bishop-Lilly K.A."/>
            <person name="Broomall S.M."/>
            <person name="Chain P.S."/>
            <person name="Chertkov O."/>
            <person name="Coyne S.R."/>
            <person name="Daligault H.E."/>
            <person name="Davenport K.W."/>
            <person name="Erkkila T."/>
            <person name="Frey K.G."/>
            <person name="Gibbons H.S."/>
            <person name="Gu W."/>
            <person name="Jaissle J."/>
            <person name="Johnson S.L."/>
            <person name="Koroleva G.I."/>
            <person name="Ladner J.T."/>
            <person name="Lo C.-C."/>
            <person name="Minogue T.D."/>
            <person name="Munk C."/>
            <person name="Palacios G.F."/>
            <person name="Redden C.L."/>
            <person name="Rosenzweig C.N."/>
            <person name="Scholz M.B."/>
            <person name="Teshima H."/>
            <person name="Xu Y."/>
        </authorList>
    </citation>
    <scope>NUCLEOTIDE SEQUENCE [LARGE SCALE GENOMIC DNA]</scope>
    <source>
        <strain evidence="2 3">EO147</strain>
    </source>
</reference>
<proteinExistence type="predicted"/>